<gene>
    <name evidence="2" type="ORF">ODALV1_LOCUS20284</name>
</gene>
<proteinExistence type="predicted"/>
<evidence type="ECO:0000313" key="2">
    <source>
        <dbReference type="EMBL" id="CAL8123717.1"/>
    </source>
</evidence>
<sequence length="329" mass="37645">MQSCGKTQPADANRIEENYSYLFVASLLPDNISIVEIISEQKKDAYCMEWRSKIGTAAAKGFILDENGMLQKQIIVKVIDFDCENGDGFDHEPIQSQNAEGRSNNRAGEMIPDKSTHTRNSHIGSELRRTANGMIMDLPNTNAMASISLEVANPAASAVTQKNKNINETTQRLRKINSKELIKKKTVLDRKLAKMEELDEKTILQQLRNIPDKMKKIAKWVGQNIANAQRRNKLYYDKKRRQHNFKTGDFVLIKNHQLSSKIEHRAAKLLKRYIGPYELGKQEDEVNFEILTIPGKRPFCKRHVDELKPFIDDKNGVDELDEETSEEED</sequence>
<evidence type="ECO:0000256" key="1">
    <source>
        <dbReference type="SAM" id="MobiDB-lite"/>
    </source>
</evidence>
<dbReference type="EMBL" id="CAXLJM020000068">
    <property type="protein sequence ID" value="CAL8123717.1"/>
    <property type="molecule type" value="Genomic_DNA"/>
</dbReference>
<feature type="compositionally biased region" description="Polar residues" evidence="1">
    <location>
        <begin position="94"/>
        <end position="106"/>
    </location>
</feature>
<reference evidence="2 3" key="1">
    <citation type="submission" date="2024-08" db="EMBL/GenBank/DDBJ databases">
        <authorList>
            <person name="Cucini C."/>
            <person name="Frati F."/>
        </authorList>
    </citation>
    <scope>NUCLEOTIDE SEQUENCE [LARGE SCALE GENOMIC DNA]</scope>
</reference>
<dbReference type="Proteomes" id="UP001642540">
    <property type="component" value="Unassembled WGS sequence"/>
</dbReference>
<name>A0ABP1R9B8_9HEXA</name>
<feature type="region of interest" description="Disordered" evidence="1">
    <location>
        <begin position="89"/>
        <end position="124"/>
    </location>
</feature>
<accession>A0ABP1R9B8</accession>
<keyword evidence="3" id="KW-1185">Reference proteome</keyword>
<comment type="caution">
    <text evidence="2">The sequence shown here is derived from an EMBL/GenBank/DDBJ whole genome shotgun (WGS) entry which is preliminary data.</text>
</comment>
<protein>
    <submittedName>
        <fullName evidence="2">Uncharacterized protein</fullName>
    </submittedName>
</protein>
<evidence type="ECO:0000313" key="3">
    <source>
        <dbReference type="Proteomes" id="UP001642540"/>
    </source>
</evidence>
<organism evidence="2 3">
    <name type="scientific">Orchesella dallaii</name>
    <dbReference type="NCBI Taxonomy" id="48710"/>
    <lineage>
        <taxon>Eukaryota</taxon>
        <taxon>Metazoa</taxon>
        <taxon>Ecdysozoa</taxon>
        <taxon>Arthropoda</taxon>
        <taxon>Hexapoda</taxon>
        <taxon>Collembola</taxon>
        <taxon>Entomobryomorpha</taxon>
        <taxon>Entomobryoidea</taxon>
        <taxon>Orchesellidae</taxon>
        <taxon>Orchesellinae</taxon>
        <taxon>Orchesella</taxon>
    </lineage>
</organism>